<dbReference type="Proteomes" id="UP001595693">
    <property type="component" value="Unassembled WGS sequence"/>
</dbReference>
<reference evidence="2" key="1">
    <citation type="journal article" date="2019" name="Int. J. Syst. Evol. Microbiol.">
        <title>The Global Catalogue of Microorganisms (GCM) 10K type strain sequencing project: providing services to taxonomists for standard genome sequencing and annotation.</title>
        <authorList>
            <consortium name="The Broad Institute Genomics Platform"/>
            <consortium name="The Broad Institute Genome Sequencing Center for Infectious Disease"/>
            <person name="Wu L."/>
            <person name="Ma J."/>
        </authorList>
    </citation>
    <scope>NUCLEOTIDE SEQUENCE [LARGE SCALE GENOMIC DNA]</scope>
    <source>
        <strain evidence="2">CCUG 2113</strain>
    </source>
</reference>
<keyword evidence="2" id="KW-1185">Reference proteome</keyword>
<dbReference type="EMBL" id="JBHSAJ010000037">
    <property type="protein sequence ID" value="MFC3935691.1"/>
    <property type="molecule type" value="Genomic_DNA"/>
</dbReference>
<evidence type="ECO:0000313" key="2">
    <source>
        <dbReference type="Proteomes" id="UP001595693"/>
    </source>
</evidence>
<organism evidence="1 2">
    <name type="scientific">Acidovorax facilis</name>
    <dbReference type="NCBI Taxonomy" id="12917"/>
    <lineage>
        <taxon>Bacteria</taxon>
        <taxon>Pseudomonadati</taxon>
        <taxon>Pseudomonadota</taxon>
        <taxon>Betaproteobacteria</taxon>
        <taxon>Burkholderiales</taxon>
        <taxon>Comamonadaceae</taxon>
        <taxon>Acidovorax</taxon>
    </lineage>
</organism>
<proteinExistence type="predicted"/>
<sequence length="128" mass="14806">MSAIYIEVSAEVRYWEDATVNGLDDTDGELIPMKLGKNWVPVIRLEDGQIMSWPKGTTADVHYKVCDQGEYWLRDEEKRIAKWRGCYVPNDFLCHGSQGYGDYIIFKVDESGLIQGWKVPEVDPDEWE</sequence>
<comment type="caution">
    <text evidence="1">The sequence shown here is derived from an EMBL/GenBank/DDBJ whole genome shotgun (WGS) entry which is preliminary data.</text>
</comment>
<accession>A0ABV8DBL2</accession>
<evidence type="ECO:0008006" key="3">
    <source>
        <dbReference type="Google" id="ProtNLM"/>
    </source>
</evidence>
<evidence type="ECO:0000313" key="1">
    <source>
        <dbReference type="EMBL" id="MFC3935691.1"/>
    </source>
</evidence>
<name>A0ABV8DBL2_9BURK</name>
<protein>
    <recommendedName>
        <fullName evidence="3">Phage protein</fullName>
    </recommendedName>
</protein>
<dbReference type="RefSeq" id="WP_055396518.1">
    <property type="nucleotide sequence ID" value="NZ_JAMXAX010000009.1"/>
</dbReference>
<gene>
    <name evidence="1" type="ORF">ACFOW3_13800</name>
</gene>